<dbReference type="AlphaFoldDB" id="A0A7S4RRP7"/>
<organism evidence="1">
    <name type="scientific">Ditylum brightwellii</name>
    <dbReference type="NCBI Taxonomy" id="49249"/>
    <lineage>
        <taxon>Eukaryota</taxon>
        <taxon>Sar</taxon>
        <taxon>Stramenopiles</taxon>
        <taxon>Ochrophyta</taxon>
        <taxon>Bacillariophyta</taxon>
        <taxon>Mediophyceae</taxon>
        <taxon>Lithodesmiophycidae</taxon>
        <taxon>Lithodesmiales</taxon>
        <taxon>Lithodesmiaceae</taxon>
        <taxon>Ditylum</taxon>
    </lineage>
</organism>
<gene>
    <name evidence="1" type="ORF">DBRI00130_LOCUS22452</name>
</gene>
<evidence type="ECO:0000313" key="1">
    <source>
        <dbReference type="EMBL" id="CAE4621624.1"/>
    </source>
</evidence>
<sequence length="279" mass="30768">MLQRCLIGLPGLEDKVSIEGGREIAMAASKRPRSPGVLKSIEVSTKNDPTAAVKRRDGLKRSLVKAAVTNLDIGSNEEKAYATAEEIMEELEPLRPKARPSSDGSMNAKWAFVFTGKPSVGMKLLSTLSSLSKMLTFLIDFEDTFLEIGDEQSTVRVVIAMKLLGIPVELVVLSKLLPDRECKHGTMMSEKMEGISFAGIQVPVPEILQSPRTMEITYIDEDIMIARTAGAEPHFHLRESPCEQDDETCDVPAPYFEEAREKFGDKIAQKLLDRSLLSA</sequence>
<accession>A0A7S4RRP7</accession>
<evidence type="ECO:0008006" key="2">
    <source>
        <dbReference type="Google" id="ProtNLM"/>
    </source>
</evidence>
<protein>
    <recommendedName>
        <fullName evidence="2">Plastid lipid-associated protein/fibrillin conserved domain-containing protein</fullName>
    </recommendedName>
</protein>
<dbReference type="EMBL" id="HBNS01028575">
    <property type="protein sequence ID" value="CAE4621624.1"/>
    <property type="molecule type" value="Transcribed_RNA"/>
</dbReference>
<proteinExistence type="predicted"/>
<reference evidence="1" key="1">
    <citation type="submission" date="2021-01" db="EMBL/GenBank/DDBJ databases">
        <authorList>
            <person name="Corre E."/>
            <person name="Pelletier E."/>
            <person name="Niang G."/>
            <person name="Scheremetjew M."/>
            <person name="Finn R."/>
            <person name="Kale V."/>
            <person name="Holt S."/>
            <person name="Cochrane G."/>
            <person name="Meng A."/>
            <person name="Brown T."/>
            <person name="Cohen L."/>
        </authorList>
    </citation>
    <scope>NUCLEOTIDE SEQUENCE</scope>
    <source>
        <strain evidence="1">GSO104</strain>
    </source>
</reference>
<name>A0A7S4RRP7_9STRA</name>